<dbReference type="KEGG" id="sbk:SHEWBE_0690"/>
<dbReference type="EMBL" id="LS483452">
    <property type="protein sequence ID" value="SQH74667.1"/>
    <property type="molecule type" value="Genomic_DNA"/>
</dbReference>
<proteinExistence type="predicted"/>
<sequence>MLSAPKFLFVPVSTPEGIGEYMRSKIIADEIRVRWPNAKIDFVLNRYVSYIDDCPYATHLVDDTPTKKTREVNQLITELKPDVVIFDAAGRKAQLKHAHRMGAKVIFISQHRRKRSRGMKIARARVTDSHWVVQPEFVIGPINWLDKLKLSLIKKSEPIVIGPIFTHPSEAKQSELLQKYGVEKNEYLIFNAGSGGHKKGGVYAADVFARVAKAIYQATKLTCLMVYGSNYPKQLQVYEGVVGIEQINHADFINLLVTSRAAVLSGGDTLMQAIALKKAALAVAVSKDQAYRLNVCKANNFIVSSPFREEDMLAGVLELLTPETMVSLQASLKECQCSNGLHIGIREIGLLFKQDIVGI</sequence>
<gene>
    <name evidence="1" type="ORF">SHEWBE_0690</name>
</gene>
<reference evidence="2" key="1">
    <citation type="submission" date="2018-06" db="EMBL/GenBank/DDBJ databases">
        <authorList>
            <person name="Cea G.-C."/>
            <person name="William W."/>
        </authorList>
    </citation>
    <scope>NUCLEOTIDE SEQUENCE [LARGE SCALE GENOMIC DNA]</scope>
    <source>
        <strain evidence="2">DB21MT-2</strain>
    </source>
</reference>
<evidence type="ECO:0000313" key="1">
    <source>
        <dbReference type="EMBL" id="SQH74667.1"/>
    </source>
</evidence>
<dbReference type="AlphaFoldDB" id="A0A330M4N6"/>
<organism evidence="1 2">
    <name type="scientific">Shewanella benthica</name>
    <dbReference type="NCBI Taxonomy" id="43661"/>
    <lineage>
        <taxon>Bacteria</taxon>
        <taxon>Pseudomonadati</taxon>
        <taxon>Pseudomonadota</taxon>
        <taxon>Gammaproteobacteria</taxon>
        <taxon>Alteromonadales</taxon>
        <taxon>Shewanellaceae</taxon>
        <taxon>Shewanella</taxon>
    </lineage>
</organism>
<evidence type="ECO:0000313" key="2">
    <source>
        <dbReference type="Proteomes" id="UP000250123"/>
    </source>
</evidence>
<accession>A0A330M4N6</accession>
<name>A0A330M4N6_9GAMM</name>
<protein>
    <submittedName>
        <fullName evidence="1">Uncharacterized protein</fullName>
    </submittedName>
</protein>
<dbReference type="Proteomes" id="UP000250123">
    <property type="component" value="Chromosome SHEWBE"/>
</dbReference>
<dbReference type="SUPFAM" id="SSF53756">
    <property type="entry name" value="UDP-Glycosyltransferase/glycogen phosphorylase"/>
    <property type="match status" value="1"/>
</dbReference>
<dbReference type="OrthoDB" id="5755901at2"/>